<gene>
    <name evidence="1" type="ORF">PaBG_00261</name>
</gene>
<proteinExistence type="predicted"/>
<organism evidence="1 2">
    <name type="scientific">Pseudomonas phage PaBG</name>
    <dbReference type="NCBI Taxonomy" id="1335230"/>
    <lineage>
        <taxon>Viruses</taxon>
        <taxon>Duplodnaviria</taxon>
        <taxon>Heunggongvirae</taxon>
        <taxon>Uroviricota</taxon>
        <taxon>Caudoviricetes</taxon>
        <taxon>Baikalvirus</taxon>
        <taxon>Baikalvirus PaBG</taxon>
    </lineage>
</organism>
<evidence type="ECO:0000313" key="2">
    <source>
        <dbReference type="Proteomes" id="UP000015545"/>
    </source>
</evidence>
<keyword evidence="2" id="KW-1185">Reference proteome</keyword>
<evidence type="ECO:0000313" key="1">
    <source>
        <dbReference type="EMBL" id="AGS82144.1"/>
    </source>
</evidence>
<accession>S5VMI9</accession>
<reference evidence="1 2" key="1">
    <citation type="journal article" date="2014" name="Genome Announc.">
        <title>Complete Genome Sequence of the Novel Giant Pseudomonas Phage PaBG.</title>
        <authorList>
            <person name="Sykilinda N.N."/>
            <person name="Bondar A.A."/>
            <person name="Gorshkova A.S."/>
            <person name="Kurochkina L.P."/>
            <person name="Kulikov E.E."/>
            <person name="Shneider M.M."/>
            <person name="Kadykov V.A."/>
            <person name="Solovjeva N.V."/>
            <person name="Kabilov M.R."/>
            <person name="Mesyanzhinov V.V."/>
            <person name="Vlassov V.V."/>
            <person name="Drukker V.V."/>
            <person name="Miroshnikov K.A."/>
        </authorList>
    </citation>
    <scope>NUCLEOTIDE SEQUENCE [LARGE SCALE GENOMIC DNA]</scope>
</reference>
<dbReference type="KEGG" id="vg:16574946"/>
<sequence>MNNIIFDANEDFNISLNVNMPFSNSRPYNTILGVYTSTAGPRAWALGRIGNDTNPSKLHFAMVSGGVKYDFYGPVLNADTDYHIEVSRTQNVLYIFVNGNLELATPFALGNDQASLPRMRTDVILAEGQTATLTHHGGGYKWGLQIFKGKGGHTSNFTPEAPVEYSRPYYTADVAQDIKLQLGMRRGTKACEASGAQLALNGTATVGKNARLSLTNVTTSYASIPVAAFGEADFTIEFMCNLSAVHSTYGNHFGHMFSSVSASEDNRWIVWVSPSGRLGFSMSLSANANDTVGTGSVEGAFKFNRDNHIVVQRKDGVIKLYLNKQEVAQMAQAAPIRGGAGVFRTQSLNGATSCAGQLWNIRIADRALYSEQVKTKPTFPQFTKEYDPTLFMQYTFSYDEAINEVTETFAALSGNAAVSNGRLSTGSSASDNMSTPATLIEPNEDFTLEVMFNCTTHNVNMPILGIVGGSNTGVSKNAWYLHYDVPAAAFRFMVYDGTGASDMVQFARPNIFNTDTHIAIARKGGVMTLFIAGQPVASTPSIKGNVPTSVQMGTTFSSTYMNGTRTNFRLVRGRALYDSAFEPPVTLPVVGRPTYTQQEAAATKAQIDLRRDSARNDANGRSVQVYSSARHVRGRILHAAATSSFYYAPCEPFGAGDFTIELDFNLTSINGTYGGALAGQWVRGNVASEDNCWLIYVGPTRLIQFAWARSAAANDFDFIASAAGVFDFSADYRLVVERIGTTLTIYLNNVQVAQGTCAIPLRTNAPHYVRSNSSANLYAFGGSVWNLRISDRAVYNGNVTRVPLFPKMPKAAEYTDQSLLNDIVVQCDMNEGNARNAKTGEVITFSGTGAAIRERLVTTLANTSRWYIPCGPFSAGDFTIEFDLNLLSSTGASSRPIFGQFRGDVGPNSWVFYTTSSGNLAFQCLGVDASSLSIDSLNGPIEKRTLTAGKEHHVVVERKAGVVTMYIDGVVIGSGAFTAQLVDMSAYPYITNLYDLSTAKYCASEIGNVRIAKRALYNGVITKARLPLVPNQKPSLTANIGSAIGTLSGACQNLYYGGVQSSLGAFSHTLFRDIRDPQNVKTVRLVALALDRTYTVLAWREVDMPPTADMPQFTNSLKIGNAAPLLISNSSGASVANGVTGRYWSGNPFGPLTHGTAIPFEFV</sequence>
<dbReference type="InterPro" id="IPR013320">
    <property type="entry name" value="ConA-like_dom_sf"/>
</dbReference>
<dbReference type="SUPFAM" id="SSF49899">
    <property type="entry name" value="Concanavalin A-like lectins/glucanases"/>
    <property type="match status" value="4"/>
</dbReference>
<dbReference type="Gene3D" id="2.60.120.200">
    <property type="match status" value="4"/>
</dbReference>
<protein>
    <submittedName>
        <fullName evidence="1">Putative adhesin</fullName>
    </submittedName>
</protein>
<dbReference type="Proteomes" id="UP000015545">
    <property type="component" value="Segment"/>
</dbReference>
<dbReference type="Pfam" id="PF13385">
    <property type="entry name" value="Laminin_G_3"/>
    <property type="match status" value="3"/>
</dbReference>
<name>S5VMI9_9CAUD</name>
<dbReference type="EMBL" id="KF147891">
    <property type="protein sequence ID" value="AGS82144.1"/>
    <property type="molecule type" value="Genomic_DNA"/>
</dbReference>